<evidence type="ECO:0000256" key="15">
    <source>
        <dbReference type="ARBA" id="ARBA00064991"/>
    </source>
</evidence>
<evidence type="ECO:0000259" key="23">
    <source>
        <dbReference type="Pfam" id="PF25508"/>
    </source>
</evidence>
<feature type="transmembrane region" description="Helical" evidence="19">
    <location>
        <begin position="940"/>
        <end position="958"/>
    </location>
</feature>
<feature type="compositionally biased region" description="Basic and acidic residues" evidence="18">
    <location>
        <begin position="1576"/>
        <end position="1590"/>
    </location>
</feature>
<feature type="domain" description="TRPM SLOG" evidence="22">
    <location>
        <begin position="153"/>
        <end position="418"/>
    </location>
</feature>
<dbReference type="InterPro" id="IPR041491">
    <property type="entry name" value="TRPM_SLOG"/>
</dbReference>
<evidence type="ECO:0000256" key="11">
    <source>
        <dbReference type="ARBA" id="ARBA00034634"/>
    </source>
</evidence>
<dbReference type="Pfam" id="PF25508">
    <property type="entry name" value="TRPM2"/>
    <property type="match status" value="1"/>
</dbReference>
<evidence type="ECO:0000256" key="13">
    <source>
        <dbReference type="ARBA" id="ARBA00036634"/>
    </source>
</evidence>
<dbReference type="GeneID" id="106985800"/>
<comment type="catalytic activity">
    <reaction evidence="13">
        <text>Ca(2+)(in) = Ca(2+)(out)</text>
        <dbReference type="Rhea" id="RHEA:29671"/>
        <dbReference type="ChEBI" id="CHEBI:29108"/>
    </reaction>
</comment>
<feature type="transmembrane region" description="Helical" evidence="19">
    <location>
        <begin position="873"/>
        <end position="892"/>
    </location>
</feature>
<evidence type="ECO:0000256" key="12">
    <source>
        <dbReference type="ARBA" id="ARBA00036173"/>
    </source>
</evidence>
<evidence type="ECO:0000256" key="14">
    <source>
        <dbReference type="ARBA" id="ARBA00060893"/>
    </source>
</evidence>
<feature type="transmembrane region" description="Helical" evidence="19">
    <location>
        <begin position="1009"/>
        <end position="1029"/>
    </location>
</feature>
<comment type="catalytic activity">
    <reaction evidence="12">
        <text>Mn(2+)(in) = Mn(2+)(out)</text>
        <dbReference type="Rhea" id="RHEA:28699"/>
        <dbReference type="ChEBI" id="CHEBI:29035"/>
    </reaction>
</comment>
<dbReference type="Proteomes" id="UP001652583">
    <property type="component" value="Chromosome D4"/>
</dbReference>
<evidence type="ECO:0000256" key="19">
    <source>
        <dbReference type="SAM" id="Phobius"/>
    </source>
</evidence>
<dbReference type="InterPro" id="IPR032415">
    <property type="entry name" value="TRPM_tetra"/>
</dbReference>
<comment type="catalytic activity">
    <reaction evidence="10">
        <text>Mg(2+)(in) = Mg(2+)(out)</text>
        <dbReference type="Rhea" id="RHEA:29827"/>
        <dbReference type="ChEBI" id="CHEBI:18420"/>
    </reaction>
</comment>
<feature type="transmembrane region" description="Helical" evidence="19">
    <location>
        <begin position="970"/>
        <end position="988"/>
    </location>
</feature>
<name>A0A6J1XX35_ACIJB</name>
<keyword evidence="24" id="KW-1185">Reference proteome</keyword>
<evidence type="ECO:0000256" key="16">
    <source>
        <dbReference type="ARBA" id="ARBA00070989"/>
    </source>
</evidence>
<dbReference type="GO" id="GO:0051262">
    <property type="term" value="P:protein tetramerization"/>
    <property type="evidence" value="ECO:0007669"/>
    <property type="project" value="InterPro"/>
</dbReference>
<keyword evidence="6 19" id="KW-1133">Transmembrane helix</keyword>
<dbReference type="CTD" id="80036"/>
<comment type="similarity">
    <text evidence="14">Belongs to the transient receptor (TC 1.A.4) family. LTrpC subfamily. TRPM3 sub-subfamily.</text>
</comment>
<protein>
    <recommendedName>
        <fullName evidence="16">Transient receptor potential cation channel subfamily M member 3</fullName>
    </recommendedName>
</protein>
<feature type="domain" description="Ion transport" evidence="20">
    <location>
        <begin position="880"/>
        <end position="1121"/>
    </location>
</feature>
<evidence type="ECO:0000259" key="21">
    <source>
        <dbReference type="Pfam" id="PF16519"/>
    </source>
</evidence>
<feature type="coiled-coil region" evidence="17">
    <location>
        <begin position="1218"/>
        <end position="1276"/>
    </location>
</feature>
<evidence type="ECO:0000256" key="7">
    <source>
        <dbReference type="ARBA" id="ARBA00023065"/>
    </source>
</evidence>
<dbReference type="InterPro" id="IPR037162">
    <property type="entry name" value="TRPM_tetra_sf"/>
</dbReference>
<dbReference type="InterPro" id="IPR057366">
    <property type="entry name" value="TRPM-like"/>
</dbReference>
<comment type="subcellular location">
    <subcellularLocation>
        <location evidence="1">Cell membrane</location>
        <topology evidence="1">Multi-pass membrane protein</topology>
    </subcellularLocation>
</comment>
<keyword evidence="4 19" id="KW-0812">Transmembrane</keyword>
<keyword evidence="5" id="KW-0112">Calmodulin-binding</keyword>
<feature type="region of interest" description="Disordered" evidence="18">
    <location>
        <begin position="1576"/>
        <end position="1707"/>
    </location>
</feature>
<comment type="catalytic activity">
    <reaction evidence="11">
        <text>Zn(2+)(in) = Zn(2+)(out)</text>
        <dbReference type="Rhea" id="RHEA:29351"/>
        <dbReference type="ChEBI" id="CHEBI:29105"/>
    </reaction>
</comment>
<dbReference type="InterPro" id="IPR050927">
    <property type="entry name" value="TRPM"/>
</dbReference>
<dbReference type="PANTHER" id="PTHR13800:SF7">
    <property type="entry name" value="TRANSIENT RECEPTOR POTENTIAL CATION CHANNEL SUBFAMILY M MEMBER 3"/>
    <property type="match status" value="1"/>
</dbReference>
<evidence type="ECO:0000256" key="1">
    <source>
        <dbReference type="ARBA" id="ARBA00004651"/>
    </source>
</evidence>
<evidence type="ECO:0000256" key="6">
    <source>
        <dbReference type="ARBA" id="ARBA00022989"/>
    </source>
</evidence>
<feature type="compositionally biased region" description="Basic and acidic residues" evidence="18">
    <location>
        <begin position="806"/>
        <end position="822"/>
    </location>
</feature>
<comment type="subunit">
    <text evidence="15">Homotetramer. Interacts with TRPM1; the interaction results in the formation of a heteromultimeric cation channel complex that are functionally different from the homomeric channels.</text>
</comment>
<evidence type="ECO:0000256" key="2">
    <source>
        <dbReference type="ARBA" id="ARBA00022448"/>
    </source>
</evidence>
<evidence type="ECO:0000256" key="8">
    <source>
        <dbReference type="ARBA" id="ARBA00023136"/>
    </source>
</evidence>
<organism evidence="24 25">
    <name type="scientific">Acinonyx jubatus</name>
    <name type="common">Cheetah</name>
    <dbReference type="NCBI Taxonomy" id="32536"/>
    <lineage>
        <taxon>Eukaryota</taxon>
        <taxon>Metazoa</taxon>
        <taxon>Chordata</taxon>
        <taxon>Craniata</taxon>
        <taxon>Vertebrata</taxon>
        <taxon>Euteleostomi</taxon>
        <taxon>Mammalia</taxon>
        <taxon>Eutheria</taxon>
        <taxon>Laurasiatheria</taxon>
        <taxon>Carnivora</taxon>
        <taxon>Feliformia</taxon>
        <taxon>Felidae</taxon>
        <taxon>Felinae</taxon>
        <taxon>Acinonyx</taxon>
    </lineage>
</organism>
<feature type="compositionally biased region" description="Polar residues" evidence="18">
    <location>
        <begin position="1665"/>
        <end position="1676"/>
    </location>
</feature>
<dbReference type="FunFam" id="1.20.5.1010:FF:000001">
    <property type="entry name" value="Transient receptor potential cation channel subfamily M member 3"/>
    <property type="match status" value="1"/>
</dbReference>
<keyword evidence="9" id="KW-0407">Ion channel</keyword>
<evidence type="ECO:0000259" key="22">
    <source>
        <dbReference type="Pfam" id="PF18139"/>
    </source>
</evidence>
<proteinExistence type="inferred from homology"/>
<evidence type="ECO:0000313" key="24">
    <source>
        <dbReference type="Proteomes" id="UP001652583"/>
    </source>
</evidence>
<dbReference type="Gene3D" id="1.20.5.1010">
    <property type="entry name" value="TRPM, tetramerisation domain"/>
    <property type="match status" value="1"/>
</dbReference>
<dbReference type="PANTHER" id="PTHR13800">
    <property type="entry name" value="TRANSIENT RECEPTOR POTENTIAL CATION CHANNEL, SUBFAMILY M, MEMBER 6"/>
    <property type="match status" value="1"/>
</dbReference>
<dbReference type="Pfam" id="PF16519">
    <property type="entry name" value="TRPM_tetra"/>
    <property type="match status" value="1"/>
</dbReference>
<keyword evidence="7" id="KW-0406">Ion transport</keyword>
<keyword evidence="8 19" id="KW-0472">Membrane</keyword>
<keyword evidence="2" id="KW-0813">Transport</keyword>
<evidence type="ECO:0000256" key="5">
    <source>
        <dbReference type="ARBA" id="ARBA00022860"/>
    </source>
</evidence>
<dbReference type="Pfam" id="PF00520">
    <property type="entry name" value="Ion_trans"/>
    <property type="match status" value="1"/>
</dbReference>
<feature type="domain" description="TRPM-like" evidence="23">
    <location>
        <begin position="473"/>
        <end position="750"/>
    </location>
</feature>
<keyword evidence="17" id="KW-0175">Coiled coil</keyword>
<evidence type="ECO:0000256" key="18">
    <source>
        <dbReference type="SAM" id="MobiDB-lite"/>
    </source>
</evidence>
<evidence type="ECO:0000256" key="10">
    <source>
        <dbReference type="ARBA" id="ARBA00034269"/>
    </source>
</evidence>
<dbReference type="RefSeq" id="XP_026896855.1">
    <property type="nucleotide sequence ID" value="XM_027041054.2"/>
</dbReference>
<sequence length="1707" mass="194822">MPRPWGTVYFLGIAQVCNFWFSRWNLEGVMNQTDAPRPLNWTIRKLCHAAFLPSVRLLKAQKSWIERAFYKRECVHIIPSTKDPHRCCCGRLIGQHVGLTPSVSVLQNEKNQSRLSRNDIQSEKWSISKHTQLSPTDAFGTIEFQGGGHSNKAMYVRVSFDTKPDLLLHLMTKEWQLELPKLLISVHGGLQNFELQPKLKQVFGKGLIKAAMTTGAWIFTGGVNTGVIRHVGDALKDHASKSRGKICTIGIAPWGIVENQEDLIGRDVVRPYQTMSNPMSKLTVLNSMHSHFILADNGTTGKYGAEVKLRRQLEKHISLQKINTRIGQGVPVVALIVEGGPNVISIVLEYLRDTPPVPVVVCDGSGRASDILAFGHKYSEEGGLINESLRDQLLVTIQKTFTYTRTQAQHLFIILMECMKKKELITVFRMGSEGHQDIDLAILTALLKGANASAPDQLSLALAWNRVDIARSQIFIYGQQWPVGSLEQAMLDALVLDRVDFVKLLIENGVSMHRFLTISRLEELYNTRHGPSNTLYHLVRDVKKGNLPPDYRISLIDIGLVIEYLMGGAYRCNYTRKRFRTLYHNLFGPKRPKALKLLGMEDDVPLRRGRKTTKKREEEVDIDLDDPEINHFPFPFHELMVWAVLMKRQKMALFFWQHGEEAMAKALVACKLCKAMAHEASENDMVDDISQELNHNSRDFGQLAVELLDQSYKQDEQLAMKLLTYELKNWSNATCLQLAVAAKHRDFIAHTCSQMLLTDMWMGRLRMRKNSGLKVILGILLPPSILSLEFKNKDDMPYMSQAQEIHLQEKEPEEPEKPTKEKDEEDMELTAMLGRNNGESSRKKDEEEVQSRHRLIPLGRKIYEFYNAPIVKFWFYTLAYIGYLMLFNYIVLVKMERWPSTQEWIVISYIFTLGIEKMREILMSEPGKLLQKVKVWLQEYWNVTDLIAILLFSVGMILRLQDQPFRSDGRVIYCVNIIYWYIRLLDIFGVNKYLGPYVMMIGKMMIDMMYFVIIMLVVLMSFGVARQAILFPNEEPSWKLAKNIFYMPYWMIYGEVFADQIDPPCGQNETREDGKIIQLPPCKTGAWIVPAIMACYLLVANILLVNLLIAVFNNTFFEVKSISNQVWKFQRYQLIMTFHERPVLPPPLIIFSHMTMIFQHLCCRWRKHESDPDERDYGLKLFITDDELKKVHDFEEQCIEEYFREKDDRFNSSNDERIRVTSERVENMSMRLEEVNEREHCMKASLQTVDIRLAQLEDLIGRMATALERLTGLERAESNKIRSRTSSDCTDAAYIVRQSSFNSQEGNTFKLQESIDPAGEETMSPTSPTLMPRMRSHSFYSVNMKDKGGIEKLESLFKERSLSLHRATSSHSVAKEPKAPAVPANTLAIVPDSRRPSSCIDIYVSAMDELHCDIDPLDNSMNILGLGEPSFSATAPSTAPSTSAYATLAPTDRPPSRSIDFEDITSMDTRSFSSDYTHLPECQNPWDTDPPMYQSIERSKSSRYIATTPFLLEEAPMVKSHSFMFSPSRSYYANFGVPMKTAEYTSITDCIDTRCVNAPQAIADRATFPGGLGGKVEDSSCCHPEREAELSHPSSDSEENEARGRRATIAIPSQEGDNSDRTVSNNITVPKIERANSYSAEEPSAPYAHTRKSFSISDKLDRQRNTASLRNPFQRSKSSKPEGRGDSLSMRRLSRTSAFHSFESKHN</sequence>
<evidence type="ECO:0000256" key="4">
    <source>
        <dbReference type="ARBA" id="ARBA00022692"/>
    </source>
</evidence>
<evidence type="ECO:0000256" key="9">
    <source>
        <dbReference type="ARBA" id="ARBA00023303"/>
    </source>
</evidence>
<keyword evidence="3" id="KW-1003">Cell membrane</keyword>
<feature type="domain" description="TRPM tetramerisation" evidence="21">
    <location>
        <begin position="1215"/>
        <end position="1270"/>
    </location>
</feature>
<dbReference type="GO" id="GO:0005516">
    <property type="term" value="F:calmodulin binding"/>
    <property type="evidence" value="ECO:0007669"/>
    <property type="project" value="UniProtKB-KW"/>
</dbReference>
<feature type="region of interest" description="Disordered" evidence="18">
    <location>
        <begin position="806"/>
        <end position="826"/>
    </location>
</feature>
<evidence type="ECO:0000313" key="25">
    <source>
        <dbReference type="RefSeq" id="XP_026896855.1"/>
    </source>
</evidence>
<gene>
    <name evidence="25" type="primary">TRPM3</name>
</gene>
<dbReference type="Pfam" id="PF18139">
    <property type="entry name" value="LSDAT_euk"/>
    <property type="match status" value="1"/>
</dbReference>
<keyword evidence="25" id="KW-0675">Receptor</keyword>
<dbReference type="GO" id="GO:0005262">
    <property type="term" value="F:calcium channel activity"/>
    <property type="evidence" value="ECO:0007669"/>
    <property type="project" value="UniProtKB-ARBA"/>
</dbReference>
<accession>A0A6J1XX35</accession>
<dbReference type="InterPro" id="IPR005821">
    <property type="entry name" value="Ion_trans_dom"/>
</dbReference>
<dbReference type="GO" id="GO:0005886">
    <property type="term" value="C:plasma membrane"/>
    <property type="evidence" value="ECO:0007669"/>
    <property type="project" value="UniProtKB-SubCell"/>
</dbReference>
<evidence type="ECO:0000259" key="20">
    <source>
        <dbReference type="Pfam" id="PF00520"/>
    </source>
</evidence>
<evidence type="ECO:0000256" key="17">
    <source>
        <dbReference type="SAM" id="Coils"/>
    </source>
</evidence>
<reference evidence="25" key="1">
    <citation type="submission" date="2025-08" db="UniProtKB">
        <authorList>
            <consortium name="RefSeq"/>
        </authorList>
    </citation>
    <scope>IDENTIFICATION</scope>
    <source>
        <tissue evidence="25">Blood</tissue>
    </source>
</reference>
<feature type="transmembrane region" description="Helical" evidence="19">
    <location>
        <begin position="1087"/>
        <end position="1112"/>
    </location>
</feature>
<evidence type="ECO:0000256" key="3">
    <source>
        <dbReference type="ARBA" id="ARBA00022475"/>
    </source>
</evidence>